<dbReference type="Proteomes" id="UP000178744">
    <property type="component" value="Unassembled WGS sequence"/>
</dbReference>
<proteinExistence type="predicted"/>
<sequence>MSQRCFEGENIFGVIAKQEGLDIKKDYPKVLKIAAGIAGVQIEDAMPQQKKSLKFINLTDEHSLYLKKRGLEQETISKMSLASSYDHILFLYYDREEVSGYKAKTIIPKKMQDEHKKNNPKWLSYYIKPKKHDIWTVGGIHNKKIIYLVAGEYDTAILYQEVKKKGLEDEIGVVTLTTGETTAISSNILKFFTTLTNIEWRIIYDFDDTGLDNAPIRAKELSATGRKVSMFRWEDAMNPNKKAGYDINDYFLEIGNIDIFLDLKNFQEFNEGATTIDFVEERYYGNDTAYVYKIDNYIWELIHSTVKIRDSNNKIIYEKKFNTSLIISDKTQSALVRDLVTLKMYNRNEARMLILSLAARFLNDKHPDNKNVQEEVKLLDRDIDLEEIHAAISKIGVTSKELIEIEMAASISCALNLNVPLWLLVIGNPSSLKTEGLKLFRCLDKERVIYLSTMSENAFASGYMPPDGSDPKDLLTILDKKILLIRDLTTLFSLNEETVKKILGDLTSIFDGEFEKFTATRGLMKYKAAFPLIACITPAILSKHHNYVNQLGSRFLTYRIPNLTEADSKRGYDIAWNNEDRSKNIKTAAILVSSFCDRIIKRFDAGAPLPTIDDNLVREWLNDGAEFIRRVRGIAITKAETFKNEDGKDITFYDRLDTQIEEPWRALNQLRNYAIALAVLRNKIAVSMDECRTLLPLVRSAAQIDRAEVLNALIDNAGITINELSKKIDRSSKTTSRKLIELEMLGLVFRYHSPNMPSGSKAPWLWSIESKFSRLLEKQSKVIPPSSEFMSIGEDGAALPSLLDDIKDKNSEEGGETT</sequence>
<dbReference type="STRING" id="1797690.A3B23_02140"/>
<dbReference type="EMBL" id="MHIY01000012">
    <property type="protein sequence ID" value="OGY59928.1"/>
    <property type="molecule type" value="Genomic_DNA"/>
</dbReference>
<dbReference type="InterPro" id="IPR036390">
    <property type="entry name" value="WH_DNA-bd_sf"/>
</dbReference>
<comment type="caution">
    <text evidence="1">The sequence shown here is derived from an EMBL/GenBank/DDBJ whole genome shotgun (WGS) entry which is preliminary data.</text>
</comment>
<dbReference type="Gene3D" id="1.10.10.10">
    <property type="entry name" value="Winged helix-like DNA-binding domain superfamily/Winged helix DNA-binding domain"/>
    <property type="match status" value="1"/>
</dbReference>
<protein>
    <submittedName>
        <fullName evidence="1">Uncharacterized protein</fullName>
    </submittedName>
</protein>
<evidence type="ECO:0000313" key="1">
    <source>
        <dbReference type="EMBL" id="OGY59928.1"/>
    </source>
</evidence>
<dbReference type="AlphaFoldDB" id="A0A1G1Z5M2"/>
<dbReference type="SUPFAM" id="SSF46785">
    <property type="entry name" value="Winged helix' DNA-binding domain"/>
    <property type="match status" value="1"/>
</dbReference>
<organism evidence="1 2">
    <name type="scientific">Candidatus Colwellbacteria bacterium RIFCSPLOWO2_01_FULL_48_10</name>
    <dbReference type="NCBI Taxonomy" id="1797690"/>
    <lineage>
        <taxon>Bacteria</taxon>
        <taxon>Candidatus Colwelliibacteriota</taxon>
    </lineage>
</organism>
<gene>
    <name evidence="1" type="ORF">A3B23_02140</name>
</gene>
<reference evidence="1 2" key="1">
    <citation type="journal article" date="2016" name="Nat. Commun.">
        <title>Thousands of microbial genomes shed light on interconnected biogeochemical processes in an aquifer system.</title>
        <authorList>
            <person name="Anantharaman K."/>
            <person name="Brown C.T."/>
            <person name="Hug L.A."/>
            <person name="Sharon I."/>
            <person name="Castelle C.J."/>
            <person name="Probst A.J."/>
            <person name="Thomas B.C."/>
            <person name="Singh A."/>
            <person name="Wilkins M.J."/>
            <person name="Karaoz U."/>
            <person name="Brodie E.L."/>
            <person name="Williams K.H."/>
            <person name="Hubbard S.S."/>
            <person name="Banfield J.F."/>
        </authorList>
    </citation>
    <scope>NUCLEOTIDE SEQUENCE [LARGE SCALE GENOMIC DNA]</scope>
</reference>
<dbReference type="Pfam" id="PF13412">
    <property type="entry name" value="HTH_24"/>
    <property type="match status" value="1"/>
</dbReference>
<accession>A0A1G1Z5M2</accession>
<dbReference type="InterPro" id="IPR036388">
    <property type="entry name" value="WH-like_DNA-bd_sf"/>
</dbReference>
<name>A0A1G1Z5M2_9BACT</name>
<evidence type="ECO:0000313" key="2">
    <source>
        <dbReference type="Proteomes" id="UP000178744"/>
    </source>
</evidence>